<dbReference type="CDD" id="cd03784">
    <property type="entry name" value="GT1_Gtf-like"/>
    <property type="match status" value="1"/>
</dbReference>
<dbReference type="InterPro" id="IPR002213">
    <property type="entry name" value="UDP_glucos_trans"/>
</dbReference>
<dbReference type="Proteomes" id="UP001642464">
    <property type="component" value="Unassembled WGS sequence"/>
</dbReference>
<proteinExistence type="predicted"/>
<gene>
    <name evidence="1" type="ORF">SCF082_LOCUS21683</name>
</gene>
<dbReference type="PANTHER" id="PTHR48049:SF132">
    <property type="entry name" value="GLYCOSYLTRANSFERASE"/>
    <property type="match status" value="1"/>
</dbReference>
<name>A0ABP0LAZ6_9DINO</name>
<organism evidence="1 2">
    <name type="scientific">Durusdinium trenchii</name>
    <dbReference type="NCBI Taxonomy" id="1381693"/>
    <lineage>
        <taxon>Eukaryota</taxon>
        <taxon>Sar</taxon>
        <taxon>Alveolata</taxon>
        <taxon>Dinophyceae</taxon>
        <taxon>Suessiales</taxon>
        <taxon>Symbiodiniaceae</taxon>
        <taxon>Durusdinium</taxon>
    </lineage>
</organism>
<dbReference type="Pfam" id="PF00201">
    <property type="entry name" value="UDPGT"/>
    <property type="match status" value="1"/>
</dbReference>
<sequence length="482" mass="52303">MAACSLPMPMPLADMSSPTVAIFNVAMIGHVNPTFALVQELVQRGCRVHYFLPPVEAIRQAAKDSGAFVESYQPDVQDLVLEQCGTQEPPAEIDPEELALWTRAVWPLASTLLCGDYICRRCEELGVSVVLYDPMTPHGLLVAEKLKIPKASLVTYPGMGSLSELMSHTERLQRAAEIRKPLGDEIQKVFGVDLQVELLTRRQYYAPMNFITTCEDLVAPLPEDAPWAEELRTHCSFIPVGCLVSARAPHVITARSNGQVLSRAKSFGHGLPAAELSAQLAQGHKIVFAALGTMALSDRWAIDLGRASGGNLPLGTTGKQYCQHVWKALLEAMEELGEDYYCVLSAGKQPDALDFLEDDDDDYALPQNVIVRTFVPQVEMLNHYTSVFLSHVGFNSLQESLMAGVPLVAVPQAVDQPANARKVESCGWGVSFFHPMSSVSGPALASALRAVGGQQGFHAAVAEAKADLQGGAERLTEKLLEL</sequence>
<dbReference type="InterPro" id="IPR050481">
    <property type="entry name" value="UDP-glycosyltransf_plant"/>
</dbReference>
<dbReference type="SUPFAM" id="SSF53756">
    <property type="entry name" value="UDP-Glycosyltransferase/glycogen phosphorylase"/>
    <property type="match status" value="1"/>
</dbReference>
<dbReference type="EMBL" id="CAXAMM010015446">
    <property type="protein sequence ID" value="CAK9036326.1"/>
    <property type="molecule type" value="Genomic_DNA"/>
</dbReference>
<comment type="caution">
    <text evidence="1">The sequence shown here is derived from an EMBL/GenBank/DDBJ whole genome shotgun (WGS) entry which is preliminary data.</text>
</comment>
<dbReference type="PANTHER" id="PTHR48049">
    <property type="entry name" value="GLYCOSYLTRANSFERASE"/>
    <property type="match status" value="1"/>
</dbReference>
<evidence type="ECO:0000313" key="2">
    <source>
        <dbReference type="Proteomes" id="UP001642464"/>
    </source>
</evidence>
<dbReference type="Gene3D" id="3.40.50.2000">
    <property type="entry name" value="Glycogen Phosphorylase B"/>
    <property type="match status" value="2"/>
</dbReference>
<accession>A0ABP0LAZ6</accession>
<keyword evidence="2" id="KW-1185">Reference proteome</keyword>
<reference evidence="1 2" key="1">
    <citation type="submission" date="2024-02" db="EMBL/GenBank/DDBJ databases">
        <authorList>
            <person name="Chen Y."/>
            <person name="Shah S."/>
            <person name="Dougan E. K."/>
            <person name="Thang M."/>
            <person name="Chan C."/>
        </authorList>
    </citation>
    <scope>NUCLEOTIDE SEQUENCE [LARGE SCALE GENOMIC DNA]</scope>
</reference>
<protein>
    <submittedName>
        <fullName evidence="1">Uncharacterized UDP-glucosyltransferase YjiC</fullName>
    </submittedName>
</protein>
<evidence type="ECO:0000313" key="1">
    <source>
        <dbReference type="EMBL" id="CAK9036326.1"/>
    </source>
</evidence>